<sequence length="965" mass="108167">MCKCIMVFSFNCDPKKHATTLRKKTSPLKYKNETSRFLGEGMSFKAKLIGILEVSEARGDRMCQEALSDLKIAIRAAGEHKQRIIINVAIDGLRLRDEKTGDSLYHHPVHKISFIAQDMTDSRAFGYIFGSPDTGHRFFGIKTDKAASQVVIAMRDLFQVVFALKKKEIELAKQNLEKNYGFNRDNSNVIPESVASDSRDISCSSTVKNSSALKSHSTENKSSTPVVANLVDLEIELTNLQQGISQIERLTPSNDPFEDSFISYTPKPFLPPPPGRERSYRAADATGNSSSKAQTMTINKGSPSQMLSLLQSSDELTLIKSHNESHVETVAEDWFISSVTGTATTKDSLTQSPLQKDLSTTLQSERQEKQDVLKQFDVFTELDPLGTGKIKPYIHKRDFFQDLKKPKKVLNDLVNDKQTYSNNISSCSTNVNESFKSECMGFATDPFGEDPFVKSNSFAEKDPFSKNNFNVDFAVFKKEQGASDLVDDMVTLAFSNLNEDSFVDTHHLEGNIEKDIKLSSEFDSEDYKKMSPDSDNAPKPPPRPTNNILTQPPPLPPKKQPGDLCIKPPPRPPHSDDSHYDVISKEARNDTAFSEKGPPLPSPARKAKSTQFSFEQQKKTQQVESSEDDYLTPISFPSAKDFSYAEKKCFLHKSADDVSTNIPFFVRESSSIVRNSTNMSLADINFMLSQLTLSGLNELATELNIPSVKLSNMTLAQITNYLSGVIKNLSQDDDSKQQDNSDTSKVNFADFSNFNTNETHDKYAVFRELEATEFKVNVDNNMSSAEKNGTVAFFSQDSIDDKYAALREITDENNKKSEYEDLKNEPDFIFEESFDHLSQKSDQTRNESGGRFVEKQLDMSVEKQHMISQSSSDDKRESPKQFERIDDVFEEEKLQTFDSISEGASGTSPENDAATEAIKRVKRSDKDWTVFDQTKPQVVEKLSLQSEEGVSPWSSDSKEFGNASK</sequence>
<feature type="compositionally biased region" description="Polar residues" evidence="6">
    <location>
        <begin position="286"/>
        <end position="298"/>
    </location>
</feature>
<dbReference type="Pfam" id="PF00640">
    <property type="entry name" value="PID"/>
    <property type="match status" value="1"/>
</dbReference>
<feature type="region of interest" description="Disordered" evidence="6">
    <location>
        <begin position="265"/>
        <end position="298"/>
    </location>
</feature>
<feature type="compositionally biased region" description="Basic and acidic residues" evidence="6">
    <location>
        <begin position="872"/>
        <end position="886"/>
    </location>
</feature>
<dbReference type="Proteomes" id="UP000192223">
    <property type="component" value="Unplaced"/>
</dbReference>
<keyword evidence="3" id="KW-0963">Cytoplasm</keyword>
<dbReference type="PANTHER" id="PTHR47695:SF3">
    <property type="entry name" value="PID DOMAIN-CONTAINING PROTEIN"/>
    <property type="match status" value="1"/>
</dbReference>
<accession>A0A7F5QY70</accession>
<feature type="compositionally biased region" description="Basic and acidic residues" evidence="6">
    <location>
        <begin position="835"/>
        <end position="845"/>
    </location>
</feature>
<feature type="region of interest" description="Disordered" evidence="6">
    <location>
        <begin position="524"/>
        <end position="626"/>
    </location>
</feature>
<evidence type="ECO:0000256" key="2">
    <source>
        <dbReference type="ARBA" id="ARBA00022473"/>
    </source>
</evidence>
<evidence type="ECO:0000259" key="7">
    <source>
        <dbReference type="PROSITE" id="PS01179"/>
    </source>
</evidence>
<dbReference type="KEGG" id="apln:112904415"/>
<dbReference type="AlphaFoldDB" id="A0A7F5QY70"/>
<feature type="compositionally biased region" description="Polar residues" evidence="6">
    <location>
        <begin position="943"/>
        <end position="955"/>
    </location>
</feature>
<evidence type="ECO:0000256" key="6">
    <source>
        <dbReference type="SAM" id="MobiDB-lite"/>
    </source>
</evidence>
<dbReference type="OrthoDB" id="10069833at2759"/>
<feature type="compositionally biased region" description="Polar residues" evidence="6">
    <location>
        <begin position="609"/>
        <end position="624"/>
    </location>
</feature>
<dbReference type="SUPFAM" id="SSF50729">
    <property type="entry name" value="PH domain-like"/>
    <property type="match status" value="1"/>
</dbReference>
<feature type="compositionally biased region" description="Basic and acidic residues" evidence="6">
    <location>
        <begin position="573"/>
        <end position="589"/>
    </location>
</feature>
<keyword evidence="2" id="KW-0217">Developmental protein</keyword>
<keyword evidence="5" id="KW-0221">Differentiation</keyword>
<keyword evidence="4" id="KW-0597">Phosphoprotein</keyword>
<dbReference type="Gene3D" id="2.30.29.30">
    <property type="entry name" value="Pleckstrin-homology domain (PH domain)/Phosphotyrosine-binding domain (PTB)"/>
    <property type="match status" value="1"/>
</dbReference>
<evidence type="ECO:0000256" key="3">
    <source>
        <dbReference type="ARBA" id="ARBA00022490"/>
    </source>
</evidence>
<feature type="domain" description="PID" evidence="7">
    <location>
        <begin position="38"/>
        <end position="170"/>
    </location>
</feature>
<name>A0A7F5QY70_AGRPL</name>
<dbReference type="GeneID" id="112904415"/>
<feature type="region of interest" description="Disordered" evidence="6">
    <location>
        <begin position="835"/>
        <end position="886"/>
    </location>
</feature>
<gene>
    <name evidence="9" type="primary">LOC112904415</name>
</gene>
<feature type="region of interest" description="Disordered" evidence="6">
    <location>
        <begin position="942"/>
        <end position="965"/>
    </location>
</feature>
<evidence type="ECO:0000256" key="1">
    <source>
        <dbReference type="ARBA" id="ARBA00004496"/>
    </source>
</evidence>
<dbReference type="InParanoid" id="A0A7F5QY70"/>
<reference evidence="9" key="1">
    <citation type="submission" date="2025-08" db="UniProtKB">
        <authorList>
            <consortium name="RefSeq"/>
        </authorList>
    </citation>
    <scope>IDENTIFICATION</scope>
    <source>
        <tissue evidence="9">Entire body</tissue>
    </source>
</reference>
<dbReference type="PANTHER" id="PTHR47695">
    <property type="entry name" value="PID DOMAIN-CONTAINING PROTEIN"/>
    <property type="match status" value="1"/>
</dbReference>
<evidence type="ECO:0000256" key="4">
    <source>
        <dbReference type="ARBA" id="ARBA00022553"/>
    </source>
</evidence>
<proteinExistence type="predicted"/>
<dbReference type="InterPro" id="IPR048561">
    <property type="entry name" value="Dab_PTB"/>
</dbReference>
<feature type="compositionally biased region" description="Basic and acidic residues" evidence="6">
    <location>
        <begin position="852"/>
        <end position="865"/>
    </location>
</feature>
<dbReference type="GO" id="GO:0005737">
    <property type="term" value="C:cytoplasm"/>
    <property type="evidence" value="ECO:0007669"/>
    <property type="project" value="UniProtKB-SubCell"/>
</dbReference>
<dbReference type="InterPro" id="IPR011993">
    <property type="entry name" value="PH-like_dom_sf"/>
</dbReference>
<dbReference type="InterPro" id="IPR006020">
    <property type="entry name" value="PTB/PI_dom"/>
</dbReference>
<protein>
    <submittedName>
        <fullName evidence="9">Protein disabled-like</fullName>
    </submittedName>
</protein>
<evidence type="ECO:0000256" key="5">
    <source>
        <dbReference type="ARBA" id="ARBA00022782"/>
    </source>
</evidence>
<dbReference type="CDD" id="cd01215">
    <property type="entry name" value="PTB_Dab"/>
    <property type="match status" value="1"/>
</dbReference>
<dbReference type="GO" id="GO:0030154">
    <property type="term" value="P:cell differentiation"/>
    <property type="evidence" value="ECO:0007669"/>
    <property type="project" value="UniProtKB-KW"/>
</dbReference>
<dbReference type="FunFam" id="2.30.29.30:FF:000262">
    <property type="entry name" value="Disabled, isoform F"/>
    <property type="match status" value="1"/>
</dbReference>
<dbReference type="PROSITE" id="PS01179">
    <property type="entry name" value="PID"/>
    <property type="match status" value="1"/>
</dbReference>
<keyword evidence="8" id="KW-1185">Reference proteome</keyword>
<dbReference type="FunCoup" id="A0A7F5QY70">
    <property type="interactions" value="199"/>
</dbReference>
<dbReference type="RefSeq" id="XP_025830181.1">
    <property type="nucleotide sequence ID" value="XM_025974396.1"/>
</dbReference>
<evidence type="ECO:0000313" key="8">
    <source>
        <dbReference type="Proteomes" id="UP000192223"/>
    </source>
</evidence>
<dbReference type="SMART" id="SM00462">
    <property type="entry name" value="PTB"/>
    <property type="match status" value="1"/>
</dbReference>
<comment type="subcellular location">
    <subcellularLocation>
        <location evidence="1">Cytoplasm</location>
    </subcellularLocation>
</comment>
<evidence type="ECO:0000313" key="9">
    <source>
        <dbReference type="RefSeq" id="XP_025830181.1"/>
    </source>
</evidence>
<organism evidence="8 9">
    <name type="scientific">Agrilus planipennis</name>
    <name type="common">Emerald ash borer</name>
    <name type="synonym">Agrilus marcopoli</name>
    <dbReference type="NCBI Taxonomy" id="224129"/>
    <lineage>
        <taxon>Eukaryota</taxon>
        <taxon>Metazoa</taxon>
        <taxon>Ecdysozoa</taxon>
        <taxon>Arthropoda</taxon>
        <taxon>Hexapoda</taxon>
        <taxon>Insecta</taxon>
        <taxon>Pterygota</taxon>
        <taxon>Neoptera</taxon>
        <taxon>Endopterygota</taxon>
        <taxon>Coleoptera</taxon>
        <taxon>Polyphaga</taxon>
        <taxon>Elateriformia</taxon>
        <taxon>Buprestoidea</taxon>
        <taxon>Buprestidae</taxon>
        <taxon>Agrilinae</taxon>
        <taxon>Agrilus</taxon>
    </lineage>
</organism>